<dbReference type="GO" id="GO:0051082">
    <property type="term" value="F:unfolded protein binding"/>
    <property type="evidence" value="ECO:0007669"/>
    <property type="project" value="UniProtKB-ARBA"/>
</dbReference>
<dbReference type="FunFam" id="3.40.30.10:FF:000185">
    <property type="entry name" value="Protein disulfide-isomerase"/>
    <property type="match status" value="1"/>
</dbReference>
<dbReference type="PRINTS" id="PR00421">
    <property type="entry name" value="THIOREDOXIN"/>
</dbReference>
<dbReference type="PANTHER" id="PTHR18929:SF132">
    <property type="entry name" value="PROTEIN DISULFIDE-ISOMERASE A3"/>
    <property type="match status" value="1"/>
</dbReference>
<dbReference type="GO" id="GO:0006457">
    <property type="term" value="P:protein folding"/>
    <property type="evidence" value="ECO:0007669"/>
    <property type="project" value="TreeGrafter"/>
</dbReference>
<dbReference type="CDD" id="cd02961">
    <property type="entry name" value="PDI_a_family"/>
    <property type="match status" value="1"/>
</dbReference>
<evidence type="ECO:0000256" key="1">
    <source>
        <dbReference type="ARBA" id="ARBA00001182"/>
    </source>
</evidence>
<proteinExistence type="inferred from homology"/>
<dbReference type="Gene3D" id="3.40.30.10">
    <property type="entry name" value="Glutaredoxin"/>
    <property type="match status" value="4"/>
</dbReference>
<sequence>MKQFKELTAAVLTLLATVAYAQEGEAPAGPSDVNVLGKGNFTSFVTEHPLVLAEFYAPWCGHCKALAPEYEDAATKLKEKEIPLAKIDCTVEAELCEKHGVQGYPTLKIFRGPDSSSPYAGQRKSDAIISYMKKQALPAVSILDGDTIAEFKTADKIVVVAYLSADDSENSATFTAVADKLRDNYLFGTTTDSALAEADGVKAPAIVLYKTFDEGKTVFDGAFTTEGITNFANVASTPLIGEVGPETYTGYMAAGIPLAYIFVDGEEIKEKLTTAIKPLAQEYKGKINFATIDAVAYGAHAANLNLETKWPAFAIQDTTKNLKYPFDQEKEITEASLAEFVKDFVEGKVDPSIKSEPVPETQEGPVHVVVANNYEELVMDNDKDVLLEFYAPWCGHCKNLAPKYEELAALYFNNPEYKDKVIVAKVDATANDMPIEVQGFPTIKMYPAGAKDSPVDYSGSRTVEDLATFIKTNGKYKVDAYVAPPPEPETEEEEEEAEESKAEKSAEETPVGSAAPAATETPKETVKKATEGAQAVVGDDDYLPHEEL</sequence>
<name>A0A2T6ZNM7_TUBBO</name>
<evidence type="ECO:0000256" key="5">
    <source>
        <dbReference type="ARBA" id="ARBA00012723"/>
    </source>
</evidence>
<dbReference type="Pfam" id="PF13848">
    <property type="entry name" value="Thioredoxin_6"/>
    <property type="match status" value="1"/>
</dbReference>
<feature type="signal peptide" evidence="15">
    <location>
        <begin position="1"/>
        <end position="21"/>
    </location>
</feature>
<keyword evidence="6 15" id="KW-0732">Signal</keyword>
<dbReference type="AlphaFoldDB" id="A0A2T6ZNM7"/>
<keyword evidence="10 15" id="KW-0413">Isomerase</keyword>
<evidence type="ECO:0000313" key="18">
    <source>
        <dbReference type="EMBL" id="PUU77075.1"/>
    </source>
</evidence>
<feature type="disulfide bond" description="Redox-active" evidence="13">
    <location>
        <begin position="394"/>
        <end position="397"/>
    </location>
</feature>
<dbReference type="GO" id="GO:0003756">
    <property type="term" value="F:protein disulfide isomerase activity"/>
    <property type="evidence" value="ECO:0007669"/>
    <property type="project" value="UniProtKB-EC"/>
</dbReference>
<evidence type="ECO:0000256" key="10">
    <source>
        <dbReference type="ARBA" id="ARBA00023235"/>
    </source>
</evidence>
<evidence type="ECO:0000256" key="15">
    <source>
        <dbReference type="RuleBase" id="RU361130"/>
    </source>
</evidence>
<dbReference type="InterPro" id="IPR017937">
    <property type="entry name" value="Thioredoxin_CS"/>
</dbReference>
<feature type="compositionally biased region" description="Basic and acidic residues" evidence="16">
    <location>
        <begin position="521"/>
        <end position="530"/>
    </location>
</feature>
<dbReference type="STRING" id="42251.A0A2T6ZNM7"/>
<evidence type="ECO:0000256" key="8">
    <source>
        <dbReference type="ARBA" id="ARBA00022824"/>
    </source>
</evidence>
<feature type="domain" description="Thioredoxin" evidence="17">
    <location>
        <begin position="13"/>
        <end position="183"/>
    </location>
</feature>
<comment type="caution">
    <text evidence="18">The sequence shown here is derived from an EMBL/GenBank/DDBJ whole genome shotgun (WGS) entry which is preliminary data.</text>
</comment>
<dbReference type="InterPro" id="IPR036249">
    <property type="entry name" value="Thioredoxin-like_sf"/>
</dbReference>
<keyword evidence="11 13" id="KW-0676">Redox-active center</keyword>
<evidence type="ECO:0000256" key="2">
    <source>
        <dbReference type="ARBA" id="ARBA00002692"/>
    </source>
</evidence>
<dbReference type="CDD" id="cd02995">
    <property type="entry name" value="PDI_a_PDI_a'_C"/>
    <property type="match status" value="1"/>
</dbReference>
<keyword evidence="19" id="KW-1185">Reference proteome</keyword>
<comment type="catalytic activity">
    <reaction evidence="1 15">
        <text>Catalyzes the rearrangement of -S-S- bonds in proteins.</text>
        <dbReference type="EC" id="5.3.4.1"/>
    </reaction>
</comment>
<evidence type="ECO:0000313" key="19">
    <source>
        <dbReference type="Proteomes" id="UP000244722"/>
    </source>
</evidence>
<dbReference type="NCBIfam" id="TIGR01126">
    <property type="entry name" value="pdi_dom"/>
    <property type="match status" value="2"/>
</dbReference>
<dbReference type="CDD" id="cd02982">
    <property type="entry name" value="PDI_b'_family"/>
    <property type="match status" value="1"/>
</dbReference>
<dbReference type="OrthoDB" id="427280at2759"/>
<dbReference type="InterPro" id="IPR005788">
    <property type="entry name" value="PDI_thioredoxin-like_dom"/>
</dbReference>
<reference evidence="18 19" key="1">
    <citation type="submission" date="2017-04" db="EMBL/GenBank/DDBJ databases">
        <title>Draft genome sequence of Tuber borchii Vittad., a whitish edible truffle.</title>
        <authorList>
            <consortium name="DOE Joint Genome Institute"/>
            <person name="Murat C."/>
            <person name="Kuo A."/>
            <person name="Barry K.W."/>
            <person name="Clum A."/>
            <person name="Dockter R.B."/>
            <person name="Fauchery L."/>
            <person name="Iotti M."/>
            <person name="Kohler A."/>
            <person name="Labutti K."/>
            <person name="Lindquist E.A."/>
            <person name="Lipzen A."/>
            <person name="Ohm R.A."/>
            <person name="Wang M."/>
            <person name="Grigoriev I.V."/>
            <person name="Zambonelli A."/>
            <person name="Martin F.M."/>
        </authorList>
    </citation>
    <scope>NUCLEOTIDE SEQUENCE [LARGE SCALE GENOMIC DNA]</scope>
    <source>
        <strain evidence="18 19">Tbo3840</strain>
    </source>
</reference>
<dbReference type="EMBL" id="NESQ01000164">
    <property type="protein sequence ID" value="PUU77075.1"/>
    <property type="molecule type" value="Genomic_DNA"/>
</dbReference>
<accession>A0A2T6ZNM7</accession>
<dbReference type="FunFam" id="3.40.30.10:FF:000139">
    <property type="entry name" value="Protein disulfide-isomerase"/>
    <property type="match status" value="1"/>
</dbReference>
<dbReference type="NCBIfam" id="TIGR01130">
    <property type="entry name" value="ER_PDI_fam"/>
    <property type="match status" value="1"/>
</dbReference>
<dbReference type="PANTHER" id="PTHR18929">
    <property type="entry name" value="PROTEIN DISULFIDE ISOMERASE"/>
    <property type="match status" value="1"/>
</dbReference>
<gene>
    <name evidence="18" type="ORF">B9Z19DRAFT_1086950</name>
</gene>
<evidence type="ECO:0000256" key="14">
    <source>
        <dbReference type="RuleBase" id="RU004208"/>
    </source>
</evidence>
<evidence type="ECO:0000256" key="16">
    <source>
        <dbReference type="SAM" id="MobiDB-lite"/>
    </source>
</evidence>
<evidence type="ECO:0000256" key="3">
    <source>
        <dbReference type="ARBA" id="ARBA00004319"/>
    </source>
</evidence>
<dbReference type="PROSITE" id="PS00194">
    <property type="entry name" value="THIOREDOXIN_1"/>
    <property type="match status" value="2"/>
</dbReference>
<evidence type="ECO:0000256" key="11">
    <source>
        <dbReference type="ARBA" id="ARBA00023284"/>
    </source>
</evidence>
<dbReference type="CDD" id="cd02981">
    <property type="entry name" value="PDI_b_family"/>
    <property type="match status" value="1"/>
</dbReference>
<feature type="domain" description="Thioredoxin" evidence="17">
    <location>
        <begin position="344"/>
        <end position="475"/>
    </location>
</feature>
<evidence type="ECO:0000256" key="9">
    <source>
        <dbReference type="ARBA" id="ARBA00023157"/>
    </source>
</evidence>
<dbReference type="GO" id="GO:0005788">
    <property type="term" value="C:endoplasmic reticulum lumen"/>
    <property type="evidence" value="ECO:0007669"/>
    <property type="project" value="UniProtKB-SubCell"/>
</dbReference>
<keyword evidence="7" id="KW-0677">Repeat</keyword>
<dbReference type="InterPro" id="IPR013766">
    <property type="entry name" value="Thioredoxin_domain"/>
</dbReference>
<dbReference type="FunFam" id="3.40.30.10:FF:000154">
    <property type="entry name" value="Protein disulfide-isomerase"/>
    <property type="match status" value="1"/>
</dbReference>
<comment type="subcellular location">
    <subcellularLocation>
        <location evidence="3">Endoplasmic reticulum lumen</location>
    </subcellularLocation>
</comment>
<feature type="region of interest" description="Disordered" evidence="16">
    <location>
        <begin position="481"/>
        <end position="548"/>
    </location>
</feature>
<dbReference type="Proteomes" id="UP000244722">
    <property type="component" value="Unassembled WGS sequence"/>
</dbReference>
<feature type="chain" id="PRO_5015371176" description="Protein disulfide-isomerase" evidence="15">
    <location>
        <begin position="22"/>
        <end position="548"/>
    </location>
</feature>
<dbReference type="PROSITE" id="PS51352">
    <property type="entry name" value="THIOREDOXIN_2"/>
    <property type="match status" value="2"/>
</dbReference>
<dbReference type="Pfam" id="PF00085">
    <property type="entry name" value="Thioredoxin"/>
    <property type="match status" value="2"/>
</dbReference>
<dbReference type="InterPro" id="IPR005792">
    <property type="entry name" value="Prot_disulphide_isomerase"/>
</dbReference>
<comment type="similarity">
    <text evidence="4 14">Belongs to the protein disulfide isomerase family.</text>
</comment>
<feature type="compositionally biased region" description="Acidic residues" evidence="16">
    <location>
        <begin position="488"/>
        <end position="498"/>
    </location>
</feature>
<dbReference type="GO" id="GO:0015035">
    <property type="term" value="F:protein-disulfide reductase activity"/>
    <property type="evidence" value="ECO:0007669"/>
    <property type="project" value="UniProtKB-ARBA"/>
</dbReference>
<keyword evidence="9 13" id="KW-1015">Disulfide bond</keyword>
<feature type="compositionally biased region" description="Low complexity" evidence="16">
    <location>
        <begin position="508"/>
        <end position="520"/>
    </location>
</feature>
<dbReference type="SUPFAM" id="SSF52833">
    <property type="entry name" value="Thioredoxin-like"/>
    <property type="match status" value="4"/>
</dbReference>
<dbReference type="EC" id="5.3.4.1" evidence="5 15"/>
<organism evidence="18 19">
    <name type="scientific">Tuber borchii</name>
    <name type="common">White truffle</name>
    <dbReference type="NCBI Taxonomy" id="42251"/>
    <lineage>
        <taxon>Eukaryota</taxon>
        <taxon>Fungi</taxon>
        <taxon>Dikarya</taxon>
        <taxon>Ascomycota</taxon>
        <taxon>Pezizomycotina</taxon>
        <taxon>Pezizomycetes</taxon>
        <taxon>Pezizales</taxon>
        <taxon>Tuberaceae</taxon>
        <taxon>Tuber</taxon>
    </lineage>
</organism>
<evidence type="ECO:0000256" key="7">
    <source>
        <dbReference type="ARBA" id="ARBA00022737"/>
    </source>
</evidence>
<protein>
    <recommendedName>
        <fullName evidence="12 15">Protein disulfide-isomerase</fullName>
        <ecNumber evidence="5 15">5.3.4.1</ecNumber>
    </recommendedName>
</protein>
<dbReference type="FunFam" id="3.40.30.10:FF:000017">
    <property type="entry name" value="Protein disulfide-isomerase A4"/>
    <property type="match status" value="1"/>
</dbReference>
<evidence type="ECO:0000256" key="12">
    <source>
        <dbReference type="ARBA" id="ARBA00039846"/>
    </source>
</evidence>
<evidence type="ECO:0000256" key="4">
    <source>
        <dbReference type="ARBA" id="ARBA00006347"/>
    </source>
</evidence>
<dbReference type="GO" id="GO:0034976">
    <property type="term" value="P:response to endoplasmic reticulum stress"/>
    <property type="evidence" value="ECO:0007669"/>
    <property type="project" value="TreeGrafter"/>
</dbReference>
<comment type="function">
    <text evidence="2">Participates in the folding of proteins containing disulfide bonds, may be involved in glycosylation, prolyl hydroxylation and triglyceride transfer.</text>
</comment>
<evidence type="ECO:0000259" key="17">
    <source>
        <dbReference type="PROSITE" id="PS51352"/>
    </source>
</evidence>
<evidence type="ECO:0000256" key="13">
    <source>
        <dbReference type="PIRSR" id="PIRSR605792-51"/>
    </source>
</evidence>
<feature type="disulfide bond" description="Redox-active" evidence="13">
    <location>
        <begin position="60"/>
        <end position="63"/>
    </location>
</feature>
<keyword evidence="8" id="KW-0256">Endoplasmic reticulum</keyword>
<evidence type="ECO:0000256" key="6">
    <source>
        <dbReference type="ARBA" id="ARBA00022729"/>
    </source>
</evidence>